<keyword evidence="1" id="KW-0175">Coiled coil</keyword>
<dbReference type="RefSeq" id="XP_003059564.1">
    <property type="nucleotide sequence ID" value="XM_003059518.1"/>
</dbReference>
<feature type="region of interest" description="Disordered" evidence="2">
    <location>
        <begin position="96"/>
        <end position="137"/>
    </location>
</feature>
<feature type="compositionally biased region" description="Basic and acidic residues" evidence="2">
    <location>
        <begin position="121"/>
        <end position="137"/>
    </location>
</feature>
<evidence type="ECO:0000256" key="1">
    <source>
        <dbReference type="SAM" id="Coils"/>
    </source>
</evidence>
<evidence type="ECO:0000313" key="4">
    <source>
        <dbReference type="Proteomes" id="UP000001876"/>
    </source>
</evidence>
<name>C1MUV4_MICPC</name>
<dbReference type="Proteomes" id="UP000001876">
    <property type="component" value="Unassembled WGS sequence"/>
</dbReference>
<reference evidence="3 4" key="1">
    <citation type="journal article" date="2009" name="Science">
        <title>Green evolution and dynamic adaptations revealed by genomes of the marine picoeukaryotes Micromonas.</title>
        <authorList>
            <person name="Worden A.Z."/>
            <person name="Lee J.H."/>
            <person name="Mock T."/>
            <person name="Rouze P."/>
            <person name="Simmons M.P."/>
            <person name="Aerts A.L."/>
            <person name="Allen A.E."/>
            <person name="Cuvelier M.L."/>
            <person name="Derelle E."/>
            <person name="Everett M.V."/>
            <person name="Foulon E."/>
            <person name="Grimwood J."/>
            <person name="Gundlach H."/>
            <person name="Henrissat B."/>
            <person name="Napoli C."/>
            <person name="McDonald S.M."/>
            <person name="Parker M.S."/>
            <person name="Rombauts S."/>
            <person name="Salamov A."/>
            <person name="Von Dassow P."/>
            <person name="Badger J.H."/>
            <person name="Coutinho P.M."/>
            <person name="Demir E."/>
            <person name="Dubchak I."/>
            <person name="Gentemann C."/>
            <person name="Eikrem W."/>
            <person name="Gready J.E."/>
            <person name="John U."/>
            <person name="Lanier W."/>
            <person name="Lindquist E.A."/>
            <person name="Lucas S."/>
            <person name="Mayer K.F."/>
            <person name="Moreau H."/>
            <person name="Not F."/>
            <person name="Otillar R."/>
            <person name="Panaud O."/>
            <person name="Pangilinan J."/>
            <person name="Paulsen I."/>
            <person name="Piegu B."/>
            <person name="Poliakov A."/>
            <person name="Robbens S."/>
            <person name="Schmutz J."/>
            <person name="Toulza E."/>
            <person name="Wyss T."/>
            <person name="Zelensky A."/>
            <person name="Zhou K."/>
            <person name="Armbrust E.V."/>
            <person name="Bhattacharya D."/>
            <person name="Goodenough U.W."/>
            <person name="Van de Peer Y."/>
            <person name="Grigoriev I.V."/>
        </authorList>
    </citation>
    <scope>NUCLEOTIDE SEQUENCE [LARGE SCALE GENOMIC DNA]</scope>
    <source>
        <strain evidence="3 4">CCMP1545</strain>
    </source>
</reference>
<gene>
    <name evidence="3" type="ORF">MICPUCDRAFT_58946</name>
</gene>
<organism evidence="4">
    <name type="scientific">Micromonas pusilla (strain CCMP1545)</name>
    <name type="common">Picoplanktonic green alga</name>
    <dbReference type="NCBI Taxonomy" id="564608"/>
    <lineage>
        <taxon>Eukaryota</taxon>
        <taxon>Viridiplantae</taxon>
        <taxon>Chlorophyta</taxon>
        <taxon>Mamiellophyceae</taxon>
        <taxon>Mamiellales</taxon>
        <taxon>Mamiellaceae</taxon>
        <taxon>Micromonas</taxon>
    </lineage>
</organism>
<sequence>MQLNELLIETLKAKQVKSDAVSALERERKEMKIETERLENIVESAEAEVLKNELALNSSRENAEVLENELALRTRNYEKLSRRHDEFRKRLINQRKMKRESKCVSSRESFGRTKKNTNKAAKIEKGRAEPRGEEQGT</sequence>
<dbReference type="GeneID" id="9684699"/>
<accession>C1MUV4</accession>
<evidence type="ECO:0000313" key="3">
    <source>
        <dbReference type="EMBL" id="EEH56696.1"/>
    </source>
</evidence>
<dbReference type="AlphaFoldDB" id="C1MUV4"/>
<proteinExistence type="predicted"/>
<protein>
    <submittedName>
        <fullName evidence="3">Predicted protein</fullName>
    </submittedName>
</protein>
<evidence type="ECO:0000256" key="2">
    <source>
        <dbReference type="SAM" id="MobiDB-lite"/>
    </source>
</evidence>
<dbReference type="EMBL" id="GG663740">
    <property type="protein sequence ID" value="EEH56696.1"/>
    <property type="molecule type" value="Genomic_DNA"/>
</dbReference>
<dbReference type="KEGG" id="mpp:MICPUCDRAFT_58946"/>
<feature type="coiled-coil region" evidence="1">
    <location>
        <begin position="14"/>
        <end position="83"/>
    </location>
</feature>
<keyword evidence="4" id="KW-1185">Reference proteome</keyword>